<name>A0A1I7WUX3_HETBA</name>
<dbReference type="InterPro" id="IPR002999">
    <property type="entry name" value="Tudor"/>
</dbReference>
<evidence type="ECO:0000313" key="3">
    <source>
        <dbReference type="WBParaSite" id="Hba_08935"/>
    </source>
</evidence>
<dbReference type="WBParaSite" id="Hba_08935">
    <property type="protein sequence ID" value="Hba_08935"/>
    <property type="gene ID" value="Hba_08935"/>
</dbReference>
<dbReference type="AlphaFoldDB" id="A0A1I7WUX3"/>
<dbReference type="Gene3D" id="2.30.30.140">
    <property type="match status" value="1"/>
</dbReference>
<dbReference type="InterPro" id="IPR035437">
    <property type="entry name" value="SNase_OB-fold_sf"/>
</dbReference>
<dbReference type="SUPFAM" id="SSF63748">
    <property type="entry name" value="Tudor/PWWP/MBT"/>
    <property type="match status" value="1"/>
</dbReference>
<dbReference type="Gene3D" id="2.40.50.90">
    <property type="match status" value="1"/>
</dbReference>
<dbReference type="PANTHER" id="PTHR22948:SF77">
    <property type="entry name" value="SERINE_THREONINE-PROTEIN KINASE 31-LIKE ISOFORM X1"/>
    <property type="match status" value="1"/>
</dbReference>
<feature type="domain" description="Tudor" evidence="1">
    <location>
        <begin position="164"/>
        <end position="283"/>
    </location>
</feature>
<dbReference type="Pfam" id="PF00567">
    <property type="entry name" value="TUDOR"/>
    <property type="match status" value="1"/>
</dbReference>
<reference evidence="3" key="1">
    <citation type="submission" date="2016-11" db="UniProtKB">
        <authorList>
            <consortium name="WormBaseParasite"/>
        </authorList>
    </citation>
    <scope>IDENTIFICATION</scope>
</reference>
<dbReference type="PANTHER" id="PTHR22948">
    <property type="entry name" value="TUDOR DOMAIN CONTAINING PROTEIN"/>
    <property type="match status" value="1"/>
</dbReference>
<accession>A0A1I7WUX3</accession>
<protein>
    <submittedName>
        <fullName evidence="3">Tudor domain-containing protein</fullName>
    </submittedName>
</protein>
<evidence type="ECO:0000313" key="2">
    <source>
        <dbReference type="Proteomes" id="UP000095283"/>
    </source>
</evidence>
<dbReference type="GO" id="GO:0005737">
    <property type="term" value="C:cytoplasm"/>
    <property type="evidence" value="ECO:0007669"/>
    <property type="project" value="UniProtKB-ARBA"/>
</dbReference>
<keyword evidence="2" id="KW-1185">Reference proteome</keyword>
<organism evidence="2 3">
    <name type="scientific">Heterorhabditis bacteriophora</name>
    <name type="common">Entomopathogenic nematode worm</name>
    <dbReference type="NCBI Taxonomy" id="37862"/>
    <lineage>
        <taxon>Eukaryota</taxon>
        <taxon>Metazoa</taxon>
        <taxon>Ecdysozoa</taxon>
        <taxon>Nematoda</taxon>
        <taxon>Chromadorea</taxon>
        <taxon>Rhabditida</taxon>
        <taxon>Rhabditina</taxon>
        <taxon>Rhabditomorpha</taxon>
        <taxon>Strongyloidea</taxon>
        <taxon>Heterorhabditidae</taxon>
        <taxon>Heterorhabditis</taxon>
    </lineage>
</organism>
<evidence type="ECO:0000259" key="1">
    <source>
        <dbReference type="Pfam" id="PF00567"/>
    </source>
</evidence>
<dbReference type="InterPro" id="IPR050621">
    <property type="entry name" value="Tudor_domain_containing"/>
</dbReference>
<proteinExistence type="predicted"/>
<dbReference type="Proteomes" id="UP000095283">
    <property type="component" value="Unplaced"/>
</dbReference>
<sequence length="468" mass="52955">MKELRKRSIRDSAFRIMSRNVHRFLTSDGLMPSTVFDRGDTDMDISEEMEEIRELLYELIKKKFPMGVSSTHLSEKYYEEYVSKGLGRELPNDWLEQVTAAEEFETQIRGPLTILFVRLSNTNSFKRPPFSLTNIRIISSTNAVNSLADHESVRKGRDSHPVEYAEKCDVHVVAFESAQELYIRSVEDESIFEKLKLELNKYYVNNDEENRVQIYLGGAYALRDATGEWFRIIVEAIPTNGLVHCYLCDVGIYNAFPISELRLLPDPAHFSTQVNSLAMKISLDVPQGNKALDNILKETIFDKDSLGNIVPVRLQLTSLSKNKNGAIADLRTMSGQGLIEIAIRRMTYGIENTIISSFHSPVISVPLLCCSFDDVAEIHPMAVTQMPTSSFHANALFASGPADISLRQVSLDPMPDYMYHKLAEECELPQAKLLGSPQPGYFYAAKIDGRWERIHCLRGSKIGYYATL</sequence>